<dbReference type="InterPro" id="IPR037682">
    <property type="entry name" value="TonB_C"/>
</dbReference>
<dbReference type="Proteomes" id="UP000007013">
    <property type="component" value="Chromosome"/>
</dbReference>
<reference evidence="2 3" key="1">
    <citation type="journal article" date="2011" name="J. Bacteriol.">
        <title>Genome sequence of the verrucomicrobium Opitutus terrae PB90-1, an abundant inhabitant of rice paddy soil ecosystems.</title>
        <authorList>
            <person name="van Passel M.W."/>
            <person name="Kant R."/>
            <person name="Palva A."/>
            <person name="Copeland A."/>
            <person name="Lucas S."/>
            <person name="Lapidus A."/>
            <person name="Glavina del Rio T."/>
            <person name="Pitluck S."/>
            <person name="Goltsman E."/>
            <person name="Clum A."/>
            <person name="Sun H."/>
            <person name="Schmutz J."/>
            <person name="Larimer F.W."/>
            <person name="Land M.L."/>
            <person name="Hauser L."/>
            <person name="Kyrpides N."/>
            <person name="Mikhailova N."/>
            <person name="Richardson P.P."/>
            <person name="Janssen P.H."/>
            <person name="de Vos W.M."/>
            <person name="Smidt H."/>
        </authorList>
    </citation>
    <scope>NUCLEOTIDE SEQUENCE [LARGE SCALE GENOMIC DNA]</scope>
    <source>
        <strain evidence="3">DSM 11246 / JCM 15787 / PB90-1</strain>
    </source>
</reference>
<feature type="domain" description="TonB C-terminal" evidence="1">
    <location>
        <begin position="55"/>
        <end position="128"/>
    </location>
</feature>
<evidence type="ECO:0000313" key="2">
    <source>
        <dbReference type="EMBL" id="ACB75928.1"/>
    </source>
</evidence>
<protein>
    <submittedName>
        <fullName evidence="2">TonB family protein</fullName>
    </submittedName>
</protein>
<accession>B1ZUV8</accession>
<evidence type="ECO:0000313" key="3">
    <source>
        <dbReference type="Proteomes" id="UP000007013"/>
    </source>
</evidence>
<keyword evidence="3" id="KW-1185">Reference proteome</keyword>
<dbReference type="RefSeq" id="WP_012375463.1">
    <property type="nucleotide sequence ID" value="NC_010571.1"/>
</dbReference>
<dbReference type="STRING" id="452637.Oter_2647"/>
<proteinExistence type="predicted"/>
<dbReference type="EMBL" id="CP001032">
    <property type="protein sequence ID" value="ACB75928.1"/>
    <property type="molecule type" value="Genomic_DNA"/>
</dbReference>
<dbReference type="Pfam" id="PF03544">
    <property type="entry name" value="TonB_C"/>
    <property type="match status" value="2"/>
</dbReference>
<sequence>MRPHKLGRGVFALLLALGVAPLGWGAVSSPDFPALNEREFKPAALGPREPRLEIDYPGGARMRGVTHGRAVVSVLVGADGQPQDFFVSSAADPAFGAALLDRVRTLTYQAALFRGTPVPARLDVGYQFDALGATLDVMDASRQLSVKSDRAAEQTPVLESKLDHPLEFTDAALPRLPKSYQPTSDEPVRVFVTFYVDGEGHTYAPNVESAPAPVLFSGAIKAVRQWTFQPPTQKGKPVTVFAARSVSFIPRTPAPEQSPAGEKKAE</sequence>
<dbReference type="AlphaFoldDB" id="B1ZUV8"/>
<dbReference type="HOGENOM" id="CLU_1045235_0_0_0"/>
<organism evidence="2 3">
    <name type="scientific">Opitutus terrae (strain DSM 11246 / JCM 15787 / PB90-1)</name>
    <dbReference type="NCBI Taxonomy" id="452637"/>
    <lineage>
        <taxon>Bacteria</taxon>
        <taxon>Pseudomonadati</taxon>
        <taxon>Verrucomicrobiota</taxon>
        <taxon>Opitutia</taxon>
        <taxon>Opitutales</taxon>
        <taxon>Opitutaceae</taxon>
        <taxon>Opitutus</taxon>
    </lineage>
</organism>
<dbReference type="OrthoDB" id="5483179at2"/>
<dbReference type="Gene3D" id="3.30.1150.10">
    <property type="match status" value="2"/>
</dbReference>
<feature type="domain" description="TonB C-terminal" evidence="1">
    <location>
        <begin position="189"/>
        <end position="248"/>
    </location>
</feature>
<name>B1ZUV8_OPITP</name>
<dbReference type="eggNOG" id="COG0810">
    <property type="taxonomic scope" value="Bacteria"/>
</dbReference>
<dbReference type="SUPFAM" id="SSF74653">
    <property type="entry name" value="TolA/TonB C-terminal domain"/>
    <property type="match status" value="2"/>
</dbReference>
<gene>
    <name evidence="2" type="ordered locus">Oter_2647</name>
</gene>
<dbReference type="GO" id="GO:0055085">
    <property type="term" value="P:transmembrane transport"/>
    <property type="evidence" value="ECO:0007669"/>
    <property type="project" value="InterPro"/>
</dbReference>
<dbReference type="KEGG" id="ote:Oter_2647"/>
<evidence type="ECO:0000259" key="1">
    <source>
        <dbReference type="Pfam" id="PF03544"/>
    </source>
</evidence>